<keyword evidence="1" id="KW-0727">SH2 domain</keyword>
<feature type="domain" description="SH2" evidence="2">
    <location>
        <begin position="14"/>
        <end position="114"/>
    </location>
</feature>
<protein>
    <recommendedName>
        <fullName evidence="2">SH2 domain-containing protein</fullName>
    </recommendedName>
</protein>
<name>A0AAW0NSF8_9GOBI</name>
<dbReference type="SUPFAM" id="SSF55550">
    <property type="entry name" value="SH2 domain"/>
    <property type="match status" value="1"/>
</dbReference>
<keyword evidence="4" id="KW-1185">Reference proteome</keyword>
<dbReference type="InterPro" id="IPR043539">
    <property type="entry name" value="Grb2-like"/>
</dbReference>
<dbReference type="AlphaFoldDB" id="A0AAW0NSF8"/>
<gene>
    <name evidence="3" type="ORF">WMY93_016072</name>
</gene>
<dbReference type="SMART" id="SM00252">
    <property type="entry name" value="SH2"/>
    <property type="match status" value="1"/>
</dbReference>
<dbReference type="PRINTS" id="PR00401">
    <property type="entry name" value="SH2DOMAIN"/>
</dbReference>
<accession>A0AAW0NSF8</accession>
<dbReference type="InterPro" id="IPR000980">
    <property type="entry name" value="SH2"/>
</dbReference>
<dbReference type="Gene3D" id="3.30.505.10">
    <property type="entry name" value="SH2 domain"/>
    <property type="match status" value="1"/>
</dbReference>
<dbReference type="Pfam" id="PF00017">
    <property type="entry name" value="SH2"/>
    <property type="match status" value="1"/>
</dbReference>
<reference evidence="4" key="1">
    <citation type="submission" date="2024-04" db="EMBL/GenBank/DDBJ databases">
        <title>Salinicola lusitanus LLJ914,a marine bacterium isolated from the Okinawa Trough.</title>
        <authorList>
            <person name="Li J."/>
        </authorList>
    </citation>
    <scope>NUCLEOTIDE SEQUENCE [LARGE SCALE GENOMIC DNA]</scope>
</reference>
<dbReference type="PANTHER" id="PTHR46037">
    <property type="entry name" value="PROTEIN ENHANCER OF SEVENLESS 2B"/>
    <property type="match status" value="1"/>
</dbReference>
<dbReference type="PROSITE" id="PS50001">
    <property type="entry name" value="SH2"/>
    <property type="match status" value="1"/>
</dbReference>
<dbReference type="EMBL" id="JBBPFD010000011">
    <property type="protein sequence ID" value="KAK7907460.1"/>
    <property type="molecule type" value="Genomic_DNA"/>
</dbReference>
<organism evidence="3 4">
    <name type="scientific">Mugilogobius chulae</name>
    <name type="common">yellowstripe goby</name>
    <dbReference type="NCBI Taxonomy" id="88201"/>
    <lineage>
        <taxon>Eukaryota</taxon>
        <taxon>Metazoa</taxon>
        <taxon>Chordata</taxon>
        <taxon>Craniata</taxon>
        <taxon>Vertebrata</taxon>
        <taxon>Euteleostomi</taxon>
        <taxon>Actinopterygii</taxon>
        <taxon>Neopterygii</taxon>
        <taxon>Teleostei</taxon>
        <taxon>Neoteleostei</taxon>
        <taxon>Acanthomorphata</taxon>
        <taxon>Gobiaria</taxon>
        <taxon>Gobiiformes</taxon>
        <taxon>Gobioidei</taxon>
        <taxon>Gobiidae</taxon>
        <taxon>Gobionellinae</taxon>
        <taxon>Mugilogobius</taxon>
    </lineage>
</organism>
<evidence type="ECO:0000313" key="4">
    <source>
        <dbReference type="Proteomes" id="UP001460270"/>
    </source>
</evidence>
<proteinExistence type="predicted"/>
<sequence length="181" mass="20438">MGTCPIRSYSNTHTVLGNLTVPASAAVELLMLPENIDGSFLVRESETNKDCYSLSILRRGPNSYMDSVKHYRISHLPNSWLFISPGLTFPSLQHLIDHYKENVDGLCCQLTNPCYIGGLERIRPTPIVIRKPTINWKDISRSVIFREKRTESSNCLVSEGLREAISSYLQMTEGSDLSWDT</sequence>
<evidence type="ECO:0000256" key="1">
    <source>
        <dbReference type="PROSITE-ProRule" id="PRU00191"/>
    </source>
</evidence>
<evidence type="ECO:0000313" key="3">
    <source>
        <dbReference type="EMBL" id="KAK7907460.1"/>
    </source>
</evidence>
<dbReference type="InterPro" id="IPR036860">
    <property type="entry name" value="SH2_dom_sf"/>
</dbReference>
<dbReference type="Proteomes" id="UP001460270">
    <property type="component" value="Unassembled WGS sequence"/>
</dbReference>
<evidence type="ECO:0000259" key="2">
    <source>
        <dbReference type="PROSITE" id="PS50001"/>
    </source>
</evidence>
<comment type="caution">
    <text evidence="3">The sequence shown here is derived from an EMBL/GenBank/DDBJ whole genome shotgun (WGS) entry which is preliminary data.</text>
</comment>